<gene>
    <name evidence="1" type="ORF">H0264_28235</name>
</gene>
<proteinExistence type="predicted"/>
<reference evidence="1 2" key="1">
    <citation type="submission" date="2020-07" db="EMBL/GenBank/DDBJ databases">
        <authorList>
            <person name="Zhuang K."/>
            <person name="Ran Y."/>
        </authorList>
    </citation>
    <scope>NUCLEOTIDE SEQUENCE [LARGE SCALE GENOMIC DNA]</scope>
    <source>
        <strain evidence="1 2">WCH-YHL-001</strain>
    </source>
</reference>
<dbReference type="Proteomes" id="UP000515512">
    <property type="component" value="Chromosome"/>
</dbReference>
<dbReference type="KEGG" id="nhu:H0264_28235"/>
<dbReference type="EMBL" id="CP059399">
    <property type="protein sequence ID" value="QLY29157.1"/>
    <property type="molecule type" value="Genomic_DNA"/>
</dbReference>
<dbReference type="RefSeq" id="WP_181580362.1">
    <property type="nucleotide sequence ID" value="NZ_CP059399.1"/>
</dbReference>
<organism evidence="1 2">
    <name type="scientific">Nocardia huaxiensis</name>
    <dbReference type="NCBI Taxonomy" id="2755382"/>
    <lineage>
        <taxon>Bacteria</taxon>
        <taxon>Bacillati</taxon>
        <taxon>Actinomycetota</taxon>
        <taxon>Actinomycetes</taxon>
        <taxon>Mycobacteriales</taxon>
        <taxon>Nocardiaceae</taxon>
        <taxon>Nocardia</taxon>
    </lineage>
</organism>
<sequence>MAVLSAVALSGCQDPNRYKPPYSPDMPVPCRYTLDFADAALERFAGALYSAAVQPVAARGTGSDGIDYVDSGLDGRYARLECTATYAAAAGTATTAAERTVTIVYRRYLHLSEYESEQAQQPEDSVAAARAAMAAWLGTVAGSDRTDVTAVHGVGEEAYQWPEQRDLVTAFRFRKQNLWVTIRLSGKDGDPANPAGRAVTDPEWTTDVVSIARAIDTVIPQR</sequence>
<accession>A0A7D6VBU4</accession>
<evidence type="ECO:0000313" key="1">
    <source>
        <dbReference type="EMBL" id="QLY29157.1"/>
    </source>
</evidence>
<name>A0A7D6VBU4_9NOCA</name>
<dbReference type="AlphaFoldDB" id="A0A7D6VBU4"/>
<evidence type="ECO:0000313" key="2">
    <source>
        <dbReference type="Proteomes" id="UP000515512"/>
    </source>
</evidence>
<keyword evidence="2" id="KW-1185">Reference proteome</keyword>
<protein>
    <submittedName>
        <fullName evidence="1">Uncharacterized protein</fullName>
    </submittedName>
</protein>